<dbReference type="InterPro" id="IPR029058">
    <property type="entry name" value="AB_hydrolase_fold"/>
</dbReference>
<proteinExistence type="predicted"/>
<protein>
    <submittedName>
        <fullName evidence="2">Alpha/beta hydrolase</fullName>
    </submittedName>
</protein>
<dbReference type="OrthoDB" id="9804723at2"/>
<dbReference type="GO" id="GO:0016020">
    <property type="term" value="C:membrane"/>
    <property type="evidence" value="ECO:0007669"/>
    <property type="project" value="TreeGrafter"/>
</dbReference>
<gene>
    <name evidence="2" type="ORF">E0D97_14910</name>
</gene>
<dbReference type="EMBL" id="SJST01000007">
    <property type="protein sequence ID" value="TCD12308.1"/>
    <property type="molecule type" value="Genomic_DNA"/>
</dbReference>
<dbReference type="Pfam" id="PF12697">
    <property type="entry name" value="Abhydrolase_6"/>
    <property type="match status" value="1"/>
</dbReference>
<dbReference type="PANTHER" id="PTHR43798:SF5">
    <property type="entry name" value="MONOACYLGLYCEROL LIPASE ABHD6"/>
    <property type="match status" value="1"/>
</dbReference>
<sequence length="269" mass="27949">MRVSVNGHEAFAATGGKPHRDGLPWIIFLHGSGQSHITWTQQVRALGYDGFNTAAVDFPGHGLSNGAPLTSIGAMADWLIAFMDAAGIPEAHIVGHSQGCLVALELGARYPERVSSIAFIATGAAIPVNPGLVALAGKDEPRAIDAMLSWGFGAFAHHQDNSVPGSSLIFGGVRTMQGNVPGALETDLKACNAYDIGAQQAAKIACPTACILAGADRMTPLKAGLALAEALDKPTVTIIDNAGHMLPGEHPHEVNRALRAFHASFKTPA</sequence>
<dbReference type="GO" id="GO:0046464">
    <property type="term" value="P:acylglycerol catabolic process"/>
    <property type="evidence" value="ECO:0007669"/>
    <property type="project" value="TreeGrafter"/>
</dbReference>
<dbReference type="AlphaFoldDB" id="A0A4R0P9G1"/>
<dbReference type="Gene3D" id="3.40.50.1820">
    <property type="entry name" value="alpha/beta hydrolase"/>
    <property type="match status" value="1"/>
</dbReference>
<dbReference type="InterPro" id="IPR050266">
    <property type="entry name" value="AB_hydrolase_sf"/>
</dbReference>
<dbReference type="SUPFAM" id="SSF53474">
    <property type="entry name" value="alpha/beta-Hydrolases"/>
    <property type="match status" value="1"/>
</dbReference>
<dbReference type="PANTHER" id="PTHR43798">
    <property type="entry name" value="MONOACYLGLYCEROL LIPASE"/>
    <property type="match status" value="1"/>
</dbReference>
<dbReference type="InterPro" id="IPR000073">
    <property type="entry name" value="AB_hydrolase_1"/>
</dbReference>
<comment type="caution">
    <text evidence="2">The sequence shown here is derived from an EMBL/GenBank/DDBJ whole genome shotgun (WGS) entry which is preliminary data.</text>
</comment>
<dbReference type="PRINTS" id="PR00412">
    <property type="entry name" value="EPOXHYDRLASE"/>
</dbReference>
<evidence type="ECO:0000313" key="3">
    <source>
        <dbReference type="Proteomes" id="UP000291301"/>
    </source>
</evidence>
<dbReference type="InterPro" id="IPR000639">
    <property type="entry name" value="Epox_hydrolase-like"/>
</dbReference>
<reference evidence="2 3" key="1">
    <citation type="journal article" date="2015" name="Antonie Van Leeuwenhoek">
        <title>Oricola cellulosilytica gen. nov., sp. nov., a cellulose-degrading bacterium of the family Phyllobacteriaceae isolated from surface seashore water, and emended descriptions of Mesorhizobium loti and Phyllobacterium myrsinacearum.</title>
        <authorList>
            <person name="Hameed A."/>
            <person name="Shahina M."/>
            <person name="Lai W.A."/>
            <person name="Lin S.Y."/>
            <person name="Young L.S."/>
            <person name="Liu Y.C."/>
            <person name="Hsu Y.H."/>
            <person name="Young C.C."/>
        </authorList>
    </citation>
    <scope>NUCLEOTIDE SEQUENCE [LARGE SCALE GENOMIC DNA]</scope>
    <source>
        <strain evidence="2 3">KCTC 52183</strain>
    </source>
</reference>
<accession>A0A4R0P9G1</accession>
<evidence type="ECO:0000259" key="1">
    <source>
        <dbReference type="Pfam" id="PF12697"/>
    </source>
</evidence>
<dbReference type="PRINTS" id="PR00111">
    <property type="entry name" value="ABHYDROLASE"/>
</dbReference>
<dbReference type="Proteomes" id="UP000291301">
    <property type="component" value="Unassembled WGS sequence"/>
</dbReference>
<keyword evidence="3" id="KW-1185">Reference proteome</keyword>
<organism evidence="2 3">
    <name type="scientific">Oricola cellulosilytica</name>
    <dbReference type="NCBI Taxonomy" id="1429082"/>
    <lineage>
        <taxon>Bacteria</taxon>
        <taxon>Pseudomonadati</taxon>
        <taxon>Pseudomonadota</taxon>
        <taxon>Alphaproteobacteria</taxon>
        <taxon>Hyphomicrobiales</taxon>
        <taxon>Ahrensiaceae</taxon>
        <taxon>Oricola</taxon>
    </lineage>
</organism>
<feature type="domain" description="AB hydrolase-1" evidence="1">
    <location>
        <begin position="26"/>
        <end position="257"/>
    </location>
</feature>
<dbReference type="RefSeq" id="WP_131570382.1">
    <property type="nucleotide sequence ID" value="NZ_JAINFK010000005.1"/>
</dbReference>
<evidence type="ECO:0000313" key="2">
    <source>
        <dbReference type="EMBL" id="TCD12308.1"/>
    </source>
</evidence>
<name>A0A4R0P9G1_9HYPH</name>
<keyword evidence="2" id="KW-0378">Hydrolase</keyword>
<dbReference type="GO" id="GO:0047372">
    <property type="term" value="F:monoacylglycerol lipase activity"/>
    <property type="evidence" value="ECO:0007669"/>
    <property type="project" value="TreeGrafter"/>
</dbReference>